<dbReference type="AlphaFoldDB" id="A0A9D4V4R4"/>
<accession>A0A9D4V4R4</accession>
<dbReference type="EMBL" id="JABFUD020000006">
    <property type="protein sequence ID" value="KAI5078942.1"/>
    <property type="molecule type" value="Genomic_DNA"/>
</dbReference>
<name>A0A9D4V4R4_ADICA</name>
<sequence length="78" mass="9440">MFFLNKREDCIDEMKQTEERLIKEKKELEVALQKHTSKQENFLQLEKLEQLKNKVNTFMQSKENEINDVKRQLAEAQL</sequence>
<gene>
    <name evidence="2" type="ORF">GOP47_0006613</name>
</gene>
<reference evidence="2" key="1">
    <citation type="submission" date="2021-01" db="EMBL/GenBank/DDBJ databases">
        <title>Adiantum capillus-veneris genome.</title>
        <authorList>
            <person name="Fang Y."/>
            <person name="Liao Q."/>
        </authorList>
    </citation>
    <scope>NUCLEOTIDE SEQUENCE</scope>
    <source>
        <strain evidence="2">H3</strain>
        <tissue evidence="2">Leaf</tissue>
    </source>
</reference>
<keyword evidence="3" id="KW-1185">Reference proteome</keyword>
<protein>
    <submittedName>
        <fullName evidence="2">Uncharacterized protein</fullName>
    </submittedName>
</protein>
<dbReference type="Proteomes" id="UP000886520">
    <property type="component" value="Chromosome 6"/>
</dbReference>
<keyword evidence="1" id="KW-0175">Coiled coil</keyword>
<proteinExistence type="predicted"/>
<evidence type="ECO:0000313" key="2">
    <source>
        <dbReference type="EMBL" id="KAI5078942.1"/>
    </source>
</evidence>
<feature type="non-terminal residue" evidence="2">
    <location>
        <position position="78"/>
    </location>
</feature>
<evidence type="ECO:0000313" key="3">
    <source>
        <dbReference type="Proteomes" id="UP000886520"/>
    </source>
</evidence>
<comment type="caution">
    <text evidence="2">The sequence shown here is derived from an EMBL/GenBank/DDBJ whole genome shotgun (WGS) entry which is preliminary data.</text>
</comment>
<organism evidence="2 3">
    <name type="scientific">Adiantum capillus-veneris</name>
    <name type="common">Maidenhair fern</name>
    <dbReference type="NCBI Taxonomy" id="13818"/>
    <lineage>
        <taxon>Eukaryota</taxon>
        <taxon>Viridiplantae</taxon>
        <taxon>Streptophyta</taxon>
        <taxon>Embryophyta</taxon>
        <taxon>Tracheophyta</taxon>
        <taxon>Polypodiopsida</taxon>
        <taxon>Polypodiidae</taxon>
        <taxon>Polypodiales</taxon>
        <taxon>Pteridineae</taxon>
        <taxon>Pteridaceae</taxon>
        <taxon>Vittarioideae</taxon>
        <taxon>Adiantum</taxon>
    </lineage>
</organism>
<evidence type="ECO:0000256" key="1">
    <source>
        <dbReference type="SAM" id="Coils"/>
    </source>
</evidence>
<feature type="coiled-coil region" evidence="1">
    <location>
        <begin position="7"/>
        <end position="68"/>
    </location>
</feature>